<gene>
    <name evidence="2" type="ORF">PtA15_18A272</name>
</gene>
<proteinExistence type="predicted"/>
<evidence type="ECO:0000313" key="3">
    <source>
        <dbReference type="Proteomes" id="UP001164743"/>
    </source>
</evidence>
<sequence length="181" mass="20246">MLFKYLMATVALAAFAMSSPTEPTATVAKPADTLSKCQTTITEVKEPVVVSCNEGKVEKVKSHLIKVQKPVQALSISIIFSSTLTIQKEVVTKYSHEFIKVLIKFQAILKVIYYHPKISAGCTEVYAKLDAHFDSICTVFFKKHGVEIYKMIHEEVSLNVTVWEKSGFKFQSKGNYSTISQ</sequence>
<dbReference type="GeneID" id="77805690"/>
<organism evidence="2 3">
    <name type="scientific">Puccinia triticina</name>
    <dbReference type="NCBI Taxonomy" id="208348"/>
    <lineage>
        <taxon>Eukaryota</taxon>
        <taxon>Fungi</taxon>
        <taxon>Dikarya</taxon>
        <taxon>Basidiomycota</taxon>
        <taxon>Pucciniomycotina</taxon>
        <taxon>Pucciniomycetes</taxon>
        <taxon>Pucciniales</taxon>
        <taxon>Pucciniaceae</taxon>
        <taxon>Puccinia</taxon>
    </lineage>
</organism>
<name>A0ABY7D6G0_9BASI</name>
<dbReference type="EMBL" id="CP110438">
    <property type="protein sequence ID" value="WAQ93214.1"/>
    <property type="molecule type" value="Genomic_DNA"/>
</dbReference>
<reference evidence="2" key="1">
    <citation type="submission" date="2022-10" db="EMBL/GenBank/DDBJ databases">
        <title>Puccinia triticina Genome sequencing and assembly.</title>
        <authorList>
            <person name="Li C."/>
        </authorList>
    </citation>
    <scope>NUCLEOTIDE SEQUENCE</scope>
    <source>
        <strain evidence="2">Pt15</strain>
    </source>
</reference>
<feature type="chain" id="PRO_5047469970" evidence="1">
    <location>
        <begin position="19"/>
        <end position="181"/>
    </location>
</feature>
<evidence type="ECO:0000256" key="1">
    <source>
        <dbReference type="SAM" id="SignalP"/>
    </source>
</evidence>
<feature type="signal peptide" evidence="1">
    <location>
        <begin position="1"/>
        <end position="18"/>
    </location>
</feature>
<protein>
    <submittedName>
        <fullName evidence="2">Uncharacterized protein</fullName>
    </submittedName>
</protein>
<evidence type="ECO:0000313" key="2">
    <source>
        <dbReference type="EMBL" id="WAQ93214.1"/>
    </source>
</evidence>
<accession>A0ABY7D6G0</accession>
<keyword evidence="1" id="KW-0732">Signal</keyword>
<dbReference type="RefSeq" id="XP_053028769.1">
    <property type="nucleotide sequence ID" value="XM_053164795.1"/>
</dbReference>
<dbReference type="Proteomes" id="UP001164743">
    <property type="component" value="Chromosome 18A"/>
</dbReference>
<keyword evidence="3" id="KW-1185">Reference proteome</keyword>